<accession>A0A5J4U390</accession>
<organism evidence="1 2">
    <name type="scientific">Streblomastix strix</name>
    <dbReference type="NCBI Taxonomy" id="222440"/>
    <lineage>
        <taxon>Eukaryota</taxon>
        <taxon>Metamonada</taxon>
        <taxon>Preaxostyla</taxon>
        <taxon>Oxymonadida</taxon>
        <taxon>Streblomastigidae</taxon>
        <taxon>Streblomastix</taxon>
    </lineage>
</organism>
<dbReference type="AlphaFoldDB" id="A0A5J4U390"/>
<dbReference type="Proteomes" id="UP000324800">
    <property type="component" value="Unassembled WGS sequence"/>
</dbReference>
<gene>
    <name evidence="1" type="ORF">EZS28_040061</name>
</gene>
<dbReference type="EMBL" id="SNRW01021689">
    <property type="protein sequence ID" value="KAA6364412.1"/>
    <property type="molecule type" value="Genomic_DNA"/>
</dbReference>
<comment type="caution">
    <text evidence="1">The sequence shown here is derived from an EMBL/GenBank/DDBJ whole genome shotgun (WGS) entry which is preliminary data.</text>
</comment>
<reference evidence="1 2" key="1">
    <citation type="submission" date="2019-03" db="EMBL/GenBank/DDBJ databases">
        <title>Single cell metagenomics reveals metabolic interactions within the superorganism composed of flagellate Streblomastix strix and complex community of Bacteroidetes bacteria on its surface.</title>
        <authorList>
            <person name="Treitli S.C."/>
            <person name="Kolisko M."/>
            <person name="Husnik F."/>
            <person name="Keeling P."/>
            <person name="Hampl V."/>
        </authorList>
    </citation>
    <scope>NUCLEOTIDE SEQUENCE [LARGE SCALE GENOMIC DNA]</scope>
    <source>
        <strain evidence="1">ST1C</strain>
    </source>
</reference>
<evidence type="ECO:0000313" key="1">
    <source>
        <dbReference type="EMBL" id="KAA6364412.1"/>
    </source>
</evidence>
<protein>
    <submittedName>
        <fullName evidence="1">Uncharacterized protein</fullName>
    </submittedName>
</protein>
<sequence length="137" mass="15751">MLCVSQDDLSLKQSAKQFALYRLPSFQLRMESDSDDNECATLCNKLGECQIVEQQALLDSVELYAGKGAENPVSDGSNRFYMQFHKTGVYDQIKELLYKGSKEGDIKIWKPPYSELAIQIVPTRQNKESKRKERRHN</sequence>
<name>A0A5J4U390_9EUKA</name>
<proteinExistence type="predicted"/>
<evidence type="ECO:0000313" key="2">
    <source>
        <dbReference type="Proteomes" id="UP000324800"/>
    </source>
</evidence>